<accession>A0A1G8PE10</accession>
<dbReference type="RefSeq" id="WP_072739338.1">
    <property type="nucleotide sequence ID" value="NZ_CP048813.1"/>
</dbReference>
<organism evidence="1 2">
    <name type="scientific">Rhodococcus triatomae</name>
    <dbReference type="NCBI Taxonomy" id="300028"/>
    <lineage>
        <taxon>Bacteria</taxon>
        <taxon>Bacillati</taxon>
        <taxon>Actinomycetota</taxon>
        <taxon>Actinomycetes</taxon>
        <taxon>Mycobacteriales</taxon>
        <taxon>Nocardiaceae</taxon>
        <taxon>Rhodococcus</taxon>
    </lineage>
</organism>
<protein>
    <submittedName>
        <fullName evidence="1">Uncharacterized protein</fullName>
    </submittedName>
</protein>
<sequence>MSGPNEMEVGDLNAVASPLHQAAQGFANLSSQAPEAPDAGPSTARVGDALVAIANSMSQLVDTVTSLADAVETSGEDYFEAENLNRLELEKIGDDLPPGGR</sequence>
<name>A0A1G8PE10_9NOCA</name>
<keyword evidence="2" id="KW-1185">Reference proteome</keyword>
<proteinExistence type="predicted"/>
<reference evidence="1 2" key="1">
    <citation type="submission" date="2016-10" db="EMBL/GenBank/DDBJ databases">
        <authorList>
            <person name="de Groot N.N."/>
        </authorList>
    </citation>
    <scope>NUCLEOTIDE SEQUENCE [LARGE SCALE GENOMIC DNA]</scope>
    <source>
        <strain evidence="1 2">DSM 44892</strain>
    </source>
</reference>
<dbReference type="AlphaFoldDB" id="A0A1G8PE10"/>
<gene>
    <name evidence="1" type="ORF">SAMN05444695_1131</name>
</gene>
<evidence type="ECO:0000313" key="1">
    <source>
        <dbReference type="EMBL" id="SDI90729.1"/>
    </source>
</evidence>
<dbReference type="Proteomes" id="UP000183263">
    <property type="component" value="Unassembled WGS sequence"/>
</dbReference>
<evidence type="ECO:0000313" key="2">
    <source>
        <dbReference type="Proteomes" id="UP000183263"/>
    </source>
</evidence>
<dbReference type="EMBL" id="FNDN01000013">
    <property type="protein sequence ID" value="SDI90729.1"/>
    <property type="molecule type" value="Genomic_DNA"/>
</dbReference>